<evidence type="ECO:0000256" key="6">
    <source>
        <dbReference type="ARBA" id="ARBA00023295"/>
    </source>
</evidence>
<evidence type="ECO:0000256" key="5">
    <source>
        <dbReference type="ARBA" id="ARBA00023180"/>
    </source>
</evidence>
<dbReference type="PANTHER" id="PTHR22600">
    <property type="entry name" value="BETA-HEXOSAMINIDASE"/>
    <property type="match status" value="1"/>
</dbReference>
<evidence type="ECO:0000256" key="3">
    <source>
        <dbReference type="ARBA" id="ARBA00022729"/>
    </source>
</evidence>
<dbReference type="Pfam" id="PF00728">
    <property type="entry name" value="Glyco_hydro_20"/>
    <property type="match status" value="1"/>
</dbReference>
<proteinExistence type="inferred from homology"/>
<evidence type="ECO:0000313" key="13">
    <source>
        <dbReference type="EMBL" id="TQV91178.1"/>
    </source>
</evidence>
<dbReference type="AlphaFoldDB" id="A0A545UNY0"/>
<evidence type="ECO:0000256" key="4">
    <source>
        <dbReference type="ARBA" id="ARBA00022801"/>
    </source>
</evidence>
<evidence type="ECO:0000313" key="14">
    <source>
        <dbReference type="Proteomes" id="UP000315783"/>
    </source>
</evidence>
<dbReference type="EMBL" id="SPUK01000020">
    <property type="protein sequence ID" value="TQV91178.1"/>
    <property type="molecule type" value="Genomic_DNA"/>
</dbReference>
<dbReference type="GO" id="GO:0016231">
    <property type="term" value="F:beta-N-acetylglucosaminidase activity"/>
    <property type="evidence" value="ECO:0007669"/>
    <property type="project" value="TreeGrafter"/>
</dbReference>
<keyword evidence="4 7" id="KW-0378">Hydrolase</keyword>
<feature type="signal peptide" evidence="10">
    <location>
        <begin position="1"/>
        <end position="21"/>
    </location>
</feature>
<keyword evidence="5" id="KW-0325">Glycoprotein</keyword>
<dbReference type="InterPro" id="IPR029019">
    <property type="entry name" value="HEX_eukaryotic_N"/>
</dbReference>
<dbReference type="InterPro" id="IPR025705">
    <property type="entry name" value="Beta_hexosaminidase_sua/sub"/>
</dbReference>
<name>A0A545UNY0_9HYPO</name>
<keyword evidence="3 10" id="KW-0732">Signal</keyword>
<evidence type="ECO:0000256" key="8">
    <source>
        <dbReference type="PIRSR" id="PIRSR001093-1"/>
    </source>
</evidence>
<dbReference type="PRINTS" id="PR00738">
    <property type="entry name" value="GLHYDRLASE20"/>
</dbReference>
<evidence type="ECO:0000256" key="7">
    <source>
        <dbReference type="PIRNR" id="PIRNR001093"/>
    </source>
</evidence>
<accession>A0A545UNY0</accession>
<dbReference type="Pfam" id="PF14845">
    <property type="entry name" value="Glycohydro_20b2"/>
    <property type="match status" value="1"/>
</dbReference>
<feature type="domain" description="Beta-hexosaminidase eukaryotic type N-terminal" evidence="12">
    <location>
        <begin position="22"/>
        <end position="166"/>
    </location>
</feature>
<feature type="domain" description="Glycoside hydrolase family 20 catalytic" evidence="11">
    <location>
        <begin position="198"/>
        <end position="537"/>
    </location>
</feature>
<sequence length="586" mass="63240">MLSRSLALAAGILSAIGPAGAIWPIPRESSTGHEVLFLSPDIQVTFNGGPLSRAAATNTTTTTATDDGDHGLIRDAVNRTLDAIFHHGLVPWMLREANSDYEPAPGSGSGSVKTLALRQTGRDARRPTFETMDESYALDLTTAGDASIAANTTIGLLRGLETFTQLFYRHSSSSAEDGGGAYYTDLAPVSVRDAPAMAYRGLLVDVARHWYSVADIRRAVDGMAMNKLNVLHLHATDTQSWPLEVPALPRLAERHRYAEGLTYSPADLDGLQAYAAARGVQVVLEIDMPGHVGVERAYPGLSNAFGAQPWSRYCAEPPCGSLKLNSSAVYAFLDALLGDVLPRVAPRAAYFHTGGDEYKASNSLLDPALRTADPAVLRPLLHAFLDRVHGRVRAHGLTPIVWEEMVAEWAAPLPVNDTIVQTWFGADSVRRFARAGYRVIDTSYDAYYLDCGRGTWIDVADAAVGARAPFNSWCDPYKNWRVVYNHDPLAGLEGSAAAAGRVIGGEVALWSETVDGPTFDQIVWPRASAGAEVWWSGRRDAAGKMRSVYEARPRLSEMRERMLARGVVGGSIAPGFCTQSKLGACV</sequence>
<evidence type="ECO:0000256" key="10">
    <source>
        <dbReference type="SAM" id="SignalP"/>
    </source>
</evidence>
<dbReference type="GO" id="GO:0016020">
    <property type="term" value="C:membrane"/>
    <property type="evidence" value="ECO:0007669"/>
    <property type="project" value="TreeGrafter"/>
</dbReference>
<keyword evidence="6 7" id="KW-0326">Glycosidase</keyword>
<evidence type="ECO:0000256" key="1">
    <source>
        <dbReference type="ARBA" id="ARBA00001231"/>
    </source>
</evidence>
<evidence type="ECO:0000259" key="11">
    <source>
        <dbReference type="Pfam" id="PF00728"/>
    </source>
</evidence>
<dbReference type="Proteomes" id="UP000315783">
    <property type="component" value="Unassembled WGS sequence"/>
</dbReference>
<reference evidence="13 14" key="1">
    <citation type="journal article" date="2019" name="Appl. Microbiol. Biotechnol.">
        <title>Genome sequence of Isaria javanica and comparative genome analysis insights into family S53 peptidase evolution in fungal entomopathogens.</title>
        <authorList>
            <person name="Lin R."/>
            <person name="Zhang X."/>
            <person name="Xin B."/>
            <person name="Zou M."/>
            <person name="Gao Y."/>
            <person name="Qin F."/>
            <person name="Hu Q."/>
            <person name="Xie B."/>
            <person name="Cheng X."/>
        </authorList>
    </citation>
    <scope>NUCLEOTIDE SEQUENCE [LARGE SCALE GENOMIC DNA]</scope>
    <source>
        <strain evidence="13 14">IJ1G</strain>
    </source>
</reference>
<evidence type="ECO:0000256" key="2">
    <source>
        <dbReference type="ARBA" id="ARBA00006285"/>
    </source>
</evidence>
<dbReference type="OrthoDB" id="428480at2759"/>
<dbReference type="PIRSF" id="PIRSF001093">
    <property type="entry name" value="B-hxosamndse_ab_euk"/>
    <property type="match status" value="1"/>
</dbReference>
<dbReference type="InterPro" id="IPR029018">
    <property type="entry name" value="Hex-like_dom2"/>
</dbReference>
<keyword evidence="14" id="KW-1185">Reference proteome</keyword>
<dbReference type="InterPro" id="IPR015883">
    <property type="entry name" value="Glyco_hydro_20_cat"/>
</dbReference>
<protein>
    <recommendedName>
        <fullName evidence="7">Beta-hexosaminidase</fullName>
        <ecNumber evidence="7">3.2.1.52</ecNumber>
    </recommendedName>
</protein>
<dbReference type="EC" id="3.2.1.52" evidence="7"/>
<dbReference type="STRING" id="43265.A0A545UNY0"/>
<dbReference type="Gene3D" id="3.20.20.80">
    <property type="entry name" value="Glycosidases"/>
    <property type="match status" value="1"/>
</dbReference>
<dbReference type="SUPFAM" id="SSF51445">
    <property type="entry name" value="(Trans)glycosidases"/>
    <property type="match status" value="1"/>
</dbReference>
<feature type="active site" description="Proton donor" evidence="8">
    <location>
        <position position="357"/>
    </location>
</feature>
<evidence type="ECO:0000259" key="12">
    <source>
        <dbReference type="Pfam" id="PF14845"/>
    </source>
</evidence>
<evidence type="ECO:0000256" key="9">
    <source>
        <dbReference type="SAM" id="MobiDB-lite"/>
    </source>
</evidence>
<feature type="chain" id="PRO_5021933224" description="Beta-hexosaminidase" evidence="10">
    <location>
        <begin position="22"/>
        <end position="586"/>
    </location>
</feature>
<gene>
    <name evidence="13" type="ORF">IF1G_10059</name>
</gene>
<dbReference type="InterPro" id="IPR017853">
    <property type="entry name" value="GH"/>
</dbReference>
<comment type="caution">
    <text evidence="13">The sequence shown here is derived from an EMBL/GenBank/DDBJ whole genome shotgun (WGS) entry which is preliminary data.</text>
</comment>
<dbReference type="PANTHER" id="PTHR22600:SF58">
    <property type="entry name" value="BETA-HEXOSAMINIDASE"/>
    <property type="match status" value="1"/>
</dbReference>
<dbReference type="GO" id="GO:0030203">
    <property type="term" value="P:glycosaminoglycan metabolic process"/>
    <property type="evidence" value="ECO:0007669"/>
    <property type="project" value="TreeGrafter"/>
</dbReference>
<comment type="catalytic activity">
    <reaction evidence="1 7">
        <text>Hydrolysis of terminal non-reducing N-acetyl-D-hexosamine residues in N-acetyl-beta-D-hexosaminides.</text>
        <dbReference type="EC" id="3.2.1.52"/>
    </reaction>
</comment>
<dbReference type="FunFam" id="3.20.20.80:FF:000063">
    <property type="entry name" value="Beta-hexosaminidase"/>
    <property type="match status" value="1"/>
</dbReference>
<dbReference type="SUPFAM" id="SSF55545">
    <property type="entry name" value="beta-N-acetylhexosaminidase-like domain"/>
    <property type="match status" value="1"/>
</dbReference>
<dbReference type="Gene3D" id="3.30.379.10">
    <property type="entry name" value="Chitobiase/beta-hexosaminidase domain 2-like"/>
    <property type="match status" value="1"/>
</dbReference>
<dbReference type="GO" id="GO:0005975">
    <property type="term" value="P:carbohydrate metabolic process"/>
    <property type="evidence" value="ECO:0007669"/>
    <property type="project" value="InterPro"/>
</dbReference>
<feature type="region of interest" description="Disordered" evidence="9">
    <location>
        <begin position="101"/>
        <end position="120"/>
    </location>
</feature>
<organism evidence="13 14">
    <name type="scientific">Cordyceps javanica</name>
    <dbReference type="NCBI Taxonomy" id="43265"/>
    <lineage>
        <taxon>Eukaryota</taxon>
        <taxon>Fungi</taxon>
        <taxon>Dikarya</taxon>
        <taxon>Ascomycota</taxon>
        <taxon>Pezizomycotina</taxon>
        <taxon>Sordariomycetes</taxon>
        <taxon>Hypocreomycetidae</taxon>
        <taxon>Hypocreales</taxon>
        <taxon>Cordycipitaceae</taxon>
        <taxon>Cordyceps</taxon>
    </lineage>
</organism>
<comment type="similarity">
    <text evidence="2 7">Belongs to the glycosyl hydrolase 20 family.</text>
</comment>